<organism evidence="2 3">
    <name type="scientific">Devosia epidermidihirudinis</name>
    <dbReference type="NCBI Taxonomy" id="1293439"/>
    <lineage>
        <taxon>Bacteria</taxon>
        <taxon>Pseudomonadati</taxon>
        <taxon>Pseudomonadota</taxon>
        <taxon>Alphaproteobacteria</taxon>
        <taxon>Hyphomicrobiales</taxon>
        <taxon>Devosiaceae</taxon>
        <taxon>Devosia</taxon>
    </lineage>
</organism>
<dbReference type="InterPro" id="IPR018687">
    <property type="entry name" value="DUF2177_membr"/>
</dbReference>
<keyword evidence="1" id="KW-1133">Transmembrane helix</keyword>
<feature type="transmembrane region" description="Helical" evidence="1">
    <location>
        <begin position="44"/>
        <end position="64"/>
    </location>
</feature>
<keyword evidence="1" id="KW-0812">Transmembrane</keyword>
<dbReference type="EMBL" id="LANJ01000011">
    <property type="protein sequence ID" value="KKC39901.1"/>
    <property type="molecule type" value="Genomic_DNA"/>
</dbReference>
<dbReference type="Pfam" id="PF09945">
    <property type="entry name" value="DUF2177"/>
    <property type="match status" value="1"/>
</dbReference>
<evidence type="ECO:0000313" key="3">
    <source>
        <dbReference type="Proteomes" id="UP000033411"/>
    </source>
</evidence>
<evidence type="ECO:0000313" key="2">
    <source>
        <dbReference type="EMBL" id="KKC39901.1"/>
    </source>
</evidence>
<comment type="caution">
    <text evidence="2">The sequence shown here is derived from an EMBL/GenBank/DDBJ whole genome shotgun (WGS) entry which is preliminary data.</text>
</comment>
<dbReference type="AlphaFoldDB" id="A0A0F5QGL9"/>
<keyword evidence="1" id="KW-0472">Membrane</keyword>
<protein>
    <submittedName>
        <fullName evidence="2">Membrane protein</fullName>
    </submittedName>
</protein>
<gene>
    <name evidence="2" type="ORF">WH87_05260</name>
</gene>
<dbReference type="PATRIC" id="fig|1293439.3.peg.615"/>
<reference evidence="2 3" key="1">
    <citation type="submission" date="2015-03" db="EMBL/GenBank/DDBJ databases">
        <authorList>
            <person name="Lepp D."/>
            <person name="Hassan Y.I."/>
            <person name="Li X.-Z."/>
            <person name="Zhou T."/>
        </authorList>
    </citation>
    <scope>NUCLEOTIDE SEQUENCE [LARGE SCALE GENOMIC DNA]</scope>
    <source>
        <strain evidence="2 3">E84</strain>
    </source>
</reference>
<proteinExistence type="predicted"/>
<feature type="transmembrane region" description="Helical" evidence="1">
    <location>
        <begin position="7"/>
        <end position="24"/>
    </location>
</feature>
<dbReference type="OrthoDB" id="166547at2"/>
<keyword evidence="3" id="KW-1185">Reference proteome</keyword>
<dbReference type="STRING" id="1293439.WH87_05260"/>
<accession>A0A0F5QGL9</accession>
<sequence>MPYITAYGFTAIVFFGLDFIWLSTMGSTFYKDRLGDLMLAQPNLPVAGVFYLVYVGGVVFLAITPALAQNNWTYALIAGAVLGLVAYGTYDFTNLATLKNWSVSMSLVDLAWGTGLTALSATAGYFGTKWLFP</sequence>
<dbReference type="Proteomes" id="UP000033411">
    <property type="component" value="Unassembled WGS sequence"/>
</dbReference>
<feature type="transmembrane region" description="Helical" evidence="1">
    <location>
        <begin position="110"/>
        <end position="132"/>
    </location>
</feature>
<name>A0A0F5QGL9_9HYPH</name>
<feature type="transmembrane region" description="Helical" evidence="1">
    <location>
        <begin position="71"/>
        <end position="90"/>
    </location>
</feature>
<evidence type="ECO:0000256" key="1">
    <source>
        <dbReference type="SAM" id="Phobius"/>
    </source>
</evidence>